<sequence length="134" mass="14958">MTTAFLSNIVLHTAANTPRQPSLVRSDAQQHESTCAPSVCTCIFQQQVFVRCSVTHHRESLYDCNSHDHHRTLAAAITYHRSMSITYQWPLSGTIEYQQALSITIVNNWKQSGPVEPCAPPADDSSRIFSIVSL</sequence>
<gene>
    <name evidence="2" type="ORF">F383_14410</name>
    <name evidence="1" type="ORF">F383_26723</name>
</gene>
<evidence type="ECO:0000313" key="2">
    <source>
        <dbReference type="EMBL" id="KHG29873.1"/>
    </source>
</evidence>
<protein>
    <submittedName>
        <fullName evidence="1">Alstrom syndrome 1</fullName>
    </submittedName>
</protein>
<dbReference type="EMBL" id="JRRC01376469">
    <property type="protein sequence ID" value="KHG03683.1"/>
    <property type="molecule type" value="Genomic_DNA"/>
</dbReference>
<reference evidence="3" key="2">
    <citation type="submission" date="2014-09" db="EMBL/GenBank/DDBJ databases">
        <authorList>
            <person name="Mudge J."/>
            <person name="Ramaraj T."/>
            <person name="Lindquist I.E."/>
            <person name="Bharti A.K."/>
            <person name="Sundararajan A."/>
            <person name="Cameron C.T."/>
            <person name="Woodward J.E."/>
            <person name="May G.D."/>
            <person name="Brubaker C."/>
            <person name="Broadhvest J."/>
            <person name="Wilkins T.A."/>
        </authorList>
    </citation>
    <scope>NUCLEOTIDE SEQUENCE</scope>
    <source>
        <strain evidence="3">cv. AKA8401</strain>
    </source>
</reference>
<evidence type="ECO:0000313" key="3">
    <source>
        <dbReference type="Proteomes" id="UP000032142"/>
    </source>
</evidence>
<dbReference type="AlphaFoldDB" id="A0A0B0MNJ5"/>
<accession>A0A0B0MNJ5</accession>
<dbReference type="Proteomes" id="UP000032142">
    <property type="component" value="Unassembled WGS sequence"/>
</dbReference>
<dbReference type="EMBL" id="KN452727">
    <property type="protein sequence ID" value="KHG29873.1"/>
    <property type="molecule type" value="Genomic_DNA"/>
</dbReference>
<evidence type="ECO:0000313" key="1">
    <source>
        <dbReference type="EMBL" id="KHG03683.1"/>
    </source>
</evidence>
<name>A0A0B0MNJ5_GOSAR</name>
<reference evidence="1" key="1">
    <citation type="submission" date="2014-09" db="EMBL/GenBank/DDBJ databases">
        <title>G. arboreum L. cv. AKA8401 A2 genome assembly version 1.0.</title>
        <authorList>
            <person name="Mudge J."/>
            <person name="Ramaraj T."/>
            <person name="Lindquist I.E."/>
            <person name="Bharti A.K."/>
            <person name="Sundararajan A."/>
            <person name="Cameron C.T."/>
            <person name="Woodward J.E."/>
            <person name="May G.D."/>
            <person name="Brubaker C."/>
            <person name="Broadhvest J."/>
            <person name="Wilkins T.A."/>
        </authorList>
    </citation>
    <scope>NUCLEOTIDE SEQUENCE</scope>
</reference>
<proteinExistence type="predicted"/>
<keyword evidence="3" id="KW-1185">Reference proteome</keyword>
<organism evidence="1 3">
    <name type="scientific">Gossypium arboreum</name>
    <name type="common">Tree cotton</name>
    <name type="synonym">Gossypium nanking</name>
    <dbReference type="NCBI Taxonomy" id="29729"/>
    <lineage>
        <taxon>Eukaryota</taxon>
        <taxon>Viridiplantae</taxon>
        <taxon>Streptophyta</taxon>
        <taxon>Embryophyta</taxon>
        <taxon>Tracheophyta</taxon>
        <taxon>Spermatophyta</taxon>
        <taxon>Magnoliopsida</taxon>
        <taxon>eudicotyledons</taxon>
        <taxon>Gunneridae</taxon>
        <taxon>Pentapetalae</taxon>
        <taxon>rosids</taxon>
        <taxon>malvids</taxon>
        <taxon>Malvales</taxon>
        <taxon>Malvaceae</taxon>
        <taxon>Malvoideae</taxon>
        <taxon>Gossypium</taxon>
    </lineage>
</organism>